<accession>A0A5M6DKP0</accession>
<dbReference type="GO" id="GO:0006260">
    <property type="term" value="P:DNA replication"/>
    <property type="evidence" value="ECO:0007669"/>
    <property type="project" value="InterPro"/>
</dbReference>
<dbReference type="EMBL" id="VWSF01000003">
    <property type="protein sequence ID" value="KAA5548107.1"/>
    <property type="molecule type" value="Genomic_DNA"/>
</dbReference>
<reference evidence="2 3" key="1">
    <citation type="submission" date="2019-09" db="EMBL/GenBank/DDBJ databases">
        <title>Genome sequence and assembly of Adhaeribacter sp.</title>
        <authorList>
            <person name="Chhetri G."/>
        </authorList>
    </citation>
    <scope>NUCLEOTIDE SEQUENCE [LARGE SCALE GENOMIC DNA]</scope>
    <source>
        <strain evidence="2 3">DK36</strain>
    </source>
</reference>
<sequence>METRKQSASCAEARQIDLVGYLAQLGHHPVKVKNQDYWYLSPLREEKTPSFKVNQKHNCWYDHGLGQGGNLIDFAIRYHGCTVSELLHHLPGTLSVQGPAIIRENVNREANEHSISILKERPLWSFFLCRYVQQRCITLDLAKKYCQEISYQLKDKEYVAIGFRNDAGGYELRHPYFKISSSPKGITTFQNGAPQVAVFEGFFDFLSYLKVLSPSAQRQMDFLVLNSISFFEKARLFLEQHQTINLYLDRDAAGLKITQKALDISLQYHDKSALYRPCKDLNEWLINQGKTQRKSLKNNLH</sequence>
<dbReference type="SUPFAM" id="SSF56731">
    <property type="entry name" value="DNA primase core"/>
    <property type="match status" value="1"/>
</dbReference>
<dbReference type="GO" id="GO:0008270">
    <property type="term" value="F:zinc ion binding"/>
    <property type="evidence" value="ECO:0007669"/>
    <property type="project" value="InterPro"/>
</dbReference>
<name>A0A5M6DKP0_9BACT</name>
<dbReference type="InterPro" id="IPR002694">
    <property type="entry name" value="Znf_CHC2"/>
</dbReference>
<dbReference type="GO" id="GO:0003899">
    <property type="term" value="F:DNA-directed RNA polymerase activity"/>
    <property type="evidence" value="ECO:0007669"/>
    <property type="project" value="InterPro"/>
</dbReference>
<dbReference type="SUPFAM" id="SSF57783">
    <property type="entry name" value="Zinc beta-ribbon"/>
    <property type="match status" value="1"/>
</dbReference>
<evidence type="ECO:0000259" key="1">
    <source>
        <dbReference type="SMART" id="SM00400"/>
    </source>
</evidence>
<dbReference type="SMART" id="SM00400">
    <property type="entry name" value="ZnF_CHCC"/>
    <property type="match status" value="1"/>
</dbReference>
<evidence type="ECO:0000313" key="3">
    <source>
        <dbReference type="Proteomes" id="UP000323426"/>
    </source>
</evidence>
<dbReference type="Pfam" id="PF01807">
    <property type="entry name" value="Zn_ribbon_DnaG"/>
    <property type="match status" value="1"/>
</dbReference>
<dbReference type="CDD" id="cd01029">
    <property type="entry name" value="TOPRIM_primases"/>
    <property type="match status" value="1"/>
</dbReference>
<dbReference type="Pfam" id="PF13155">
    <property type="entry name" value="Toprim_2"/>
    <property type="match status" value="1"/>
</dbReference>
<dbReference type="RefSeq" id="WP_150087243.1">
    <property type="nucleotide sequence ID" value="NZ_VWSF01000003.1"/>
</dbReference>
<organism evidence="2 3">
    <name type="scientific">Adhaeribacter rhizoryzae</name>
    <dbReference type="NCBI Taxonomy" id="2607907"/>
    <lineage>
        <taxon>Bacteria</taxon>
        <taxon>Pseudomonadati</taxon>
        <taxon>Bacteroidota</taxon>
        <taxon>Cytophagia</taxon>
        <taxon>Cytophagales</taxon>
        <taxon>Hymenobacteraceae</taxon>
        <taxon>Adhaeribacter</taxon>
    </lineage>
</organism>
<evidence type="ECO:0000313" key="2">
    <source>
        <dbReference type="EMBL" id="KAA5548107.1"/>
    </source>
</evidence>
<dbReference type="Gene3D" id="3.40.1360.10">
    <property type="match status" value="1"/>
</dbReference>
<proteinExistence type="predicted"/>
<dbReference type="GO" id="GO:0003677">
    <property type="term" value="F:DNA binding"/>
    <property type="evidence" value="ECO:0007669"/>
    <property type="project" value="InterPro"/>
</dbReference>
<keyword evidence="3" id="KW-1185">Reference proteome</keyword>
<dbReference type="Proteomes" id="UP000323426">
    <property type="component" value="Unassembled WGS sequence"/>
</dbReference>
<dbReference type="InterPro" id="IPR034154">
    <property type="entry name" value="TOPRIM_DnaG/twinkle"/>
</dbReference>
<feature type="domain" description="Zinc finger CHC2-type" evidence="1">
    <location>
        <begin position="37"/>
        <end position="91"/>
    </location>
</feature>
<comment type="caution">
    <text evidence="2">The sequence shown here is derived from an EMBL/GenBank/DDBJ whole genome shotgun (WGS) entry which is preliminary data.</text>
</comment>
<dbReference type="InterPro" id="IPR036977">
    <property type="entry name" value="DNA_primase_Znf_CHC2"/>
</dbReference>
<dbReference type="AlphaFoldDB" id="A0A5M6DKP0"/>
<gene>
    <name evidence="2" type="ORF">F0145_05105</name>
</gene>
<dbReference type="Gene3D" id="3.90.580.10">
    <property type="entry name" value="Zinc finger, CHC2-type domain"/>
    <property type="match status" value="1"/>
</dbReference>
<protein>
    <submittedName>
        <fullName evidence="2">DNA primase</fullName>
    </submittedName>
</protein>